<sequence length="80" mass="9001">MRNKLMIYIKGNEYLVTPVPSASVPGKQEFIIETNCEYLFTIAEEGNYWDIVDKNVEPLDDAHIQQIGAEIEKNAAAENG</sequence>
<dbReference type="Proteomes" id="UP000321533">
    <property type="component" value="Chromosome"/>
</dbReference>
<gene>
    <name evidence="1" type="ORF">FRZ67_11460</name>
</gene>
<keyword evidence="2" id="KW-1185">Reference proteome</keyword>
<name>A0A5B8VB31_9BACT</name>
<dbReference type="AlphaFoldDB" id="A0A5B8VB31"/>
<dbReference type="EMBL" id="CP042435">
    <property type="protein sequence ID" value="QEC67886.1"/>
    <property type="molecule type" value="Genomic_DNA"/>
</dbReference>
<protein>
    <submittedName>
        <fullName evidence="1">Uncharacterized protein</fullName>
    </submittedName>
</protein>
<proteinExistence type="predicted"/>
<accession>A0A5B8VB31</accession>
<evidence type="ECO:0000313" key="1">
    <source>
        <dbReference type="EMBL" id="QEC67886.1"/>
    </source>
</evidence>
<reference evidence="1 2" key="1">
    <citation type="journal article" date="2016" name="Int. J. Syst. Evol. Microbiol.">
        <title>Panacibacter ginsenosidivorans gen. nov., sp. nov., with ginsenoside converting activity isolated from soil of a ginseng field.</title>
        <authorList>
            <person name="Siddiqi M.Z."/>
            <person name="Muhammad Shafi S."/>
            <person name="Choi K.D."/>
            <person name="Im W.T."/>
        </authorList>
    </citation>
    <scope>NUCLEOTIDE SEQUENCE [LARGE SCALE GENOMIC DNA]</scope>
    <source>
        <strain evidence="1 2">Gsoil1550</strain>
    </source>
</reference>
<organism evidence="1 2">
    <name type="scientific">Panacibacter ginsenosidivorans</name>
    <dbReference type="NCBI Taxonomy" id="1813871"/>
    <lineage>
        <taxon>Bacteria</taxon>
        <taxon>Pseudomonadati</taxon>
        <taxon>Bacteroidota</taxon>
        <taxon>Chitinophagia</taxon>
        <taxon>Chitinophagales</taxon>
        <taxon>Chitinophagaceae</taxon>
        <taxon>Panacibacter</taxon>
    </lineage>
</organism>
<dbReference type="KEGG" id="pgin:FRZ67_11460"/>
<dbReference type="RefSeq" id="WP_147189693.1">
    <property type="nucleotide sequence ID" value="NZ_CP042435.1"/>
</dbReference>
<evidence type="ECO:0000313" key="2">
    <source>
        <dbReference type="Proteomes" id="UP000321533"/>
    </source>
</evidence>